<dbReference type="PANTHER" id="PTHR42961:SF2">
    <property type="entry name" value="IRON-SULFUR PROTEIN NUBPL"/>
    <property type="match status" value="1"/>
</dbReference>
<evidence type="ECO:0000313" key="4">
    <source>
        <dbReference type="Proteomes" id="UP000076770"/>
    </source>
</evidence>
<dbReference type="Gene3D" id="3.40.50.300">
    <property type="entry name" value="P-loop containing nucleotide triphosphate hydrolases"/>
    <property type="match status" value="1"/>
</dbReference>
<dbReference type="RefSeq" id="WP_063492743.1">
    <property type="nucleotide sequence ID" value="NZ_LT549890.1"/>
</dbReference>
<dbReference type="InterPro" id="IPR027417">
    <property type="entry name" value="P-loop_NTPase"/>
</dbReference>
<evidence type="ECO:0000256" key="2">
    <source>
        <dbReference type="ARBA" id="ARBA00022840"/>
    </source>
</evidence>
<dbReference type="PANTHER" id="PTHR42961">
    <property type="entry name" value="IRON-SULFUR PROTEIN NUBPL"/>
    <property type="match status" value="1"/>
</dbReference>
<dbReference type="GeneID" id="27427542"/>
<protein>
    <submittedName>
        <fullName evidence="3">ATP-binding protein</fullName>
    </submittedName>
</protein>
<proteinExistence type="predicted"/>
<keyword evidence="1" id="KW-0547">Nucleotide-binding</keyword>
<dbReference type="PATRIC" id="fig|2287.9.peg.1292"/>
<name>A0A157T085_SACSO</name>
<evidence type="ECO:0000256" key="1">
    <source>
        <dbReference type="ARBA" id="ARBA00022741"/>
    </source>
</evidence>
<dbReference type="AlphaFoldDB" id="A0A157T085"/>
<organism evidence="3 4">
    <name type="scientific">Saccharolobus solfataricus</name>
    <name type="common">Sulfolobus solfataricus</name>
    <dbReference type="NCBI Taxonomy" id="2287"/>
    <lineage>
        <taxon>Archaea</taxon>
        <taxon>Thermoproteota</taxon>
        <taxon>Thermoprotei</taxon>
        <taxon>Sulfolobales</taxon>
        <taxon>Sulfolobaceae</taxon>
        <taxon>Saccharolobus</taxon>
    </lineage>
</organism>
<dbReference type="Proteomes" id="UP000076770">
    <property type="component" value="Chromosome i"/>
</dbReference>
<dbReference type="SUPFAM" id="SSF52540">
    <property type="entry name" value="P-loop containing nucleoside triphosphate hydrolases"/>
    <property type="match status" value="1"/>
</dbReference>
<dbReference type="GO" id="GO:0051539">
    <property type="term" value="F:4 iron, 4 sulfur cluster binding"/>
    <property type="evidence" value="ECO:0007669"/>
    <property type="project" value="TreeGrafter"/>
</dbReference>
<dbReference type="InterPro" id="IPR033756">
    <property type="entry name" value="YlxH/NBP35"/>
</dbReference>
<keyword evidence="2 3" id="KW-0067">ATP-binding</keyword>
<accession>A0A157T085</accession>
<dbReference type="Pfam" id="PF10609">
    <property type="entry name" value="ParA"/>
    <property type="match status" value="1"/>
</dbReference>
<reference evidence="4" key="1">
    <citation type="submission" date="2016-04" db="EMBL/GenBank/DDBJ databases">
        <authorList>
            <person name="Shah S.A."/>
            <person name="Garrett R.A."/>
        </authorList>
    </citation>
    <scope>NUCLEOTIDE SEQUENCE [LARGE SCALE GENOMIC DNA]</scope>
    <source>
        <strain evidence="4">ATCC 35091 / DSM 1616 / JCM 8930 / NBRC 15331 / P1</strain>
    </source>
</reference>
<sequence length="239" mass="26945">MWWRKVDPLRELAKSKLKGKKVITIMSSKGGVGKSVVSALLSLSLISSVTLIDMDIHSMGIAKLFGIENRNLEVSKEGIVPIKIRNVNLISLASIVRDRYVILPGRNQSNVMRELIAYSIINSDYVVFDLPPGLGDEVLVLEELTDFKPVVVTTPSKVSVKVVKNLIEYMNERGKKSLVVVNMSYFNCHGERVYPFGYYDGEVNLPIDPNIEEYIGKIHEYYGEVKKVIEKELIPKLVF</sequence>
<dbReference type="GO" id="GO:0005524">
    <property type="term" value="F:ATP binding"/>
    <property type="evidence" value="ECO:0007669"/>
    <property type="project" value="UniProtKB-KW"/>
</dbReference>
<evidence type="ECO:0000313" key="3">
    <source>
        <dbReference type="EMBL" id="SAI84827.1"/>
    </source>
</evidence>
<dbReference type="EMBL" id="LT549890">
    <property type="protein sequence ID" value="SAI84827.1"/>
    <property type="molecule type" value="Genomic_DNA"/>
</dbReference>
<gene>
    <name evidence="3" type="ORF">SSOP1_1273</name>
</gene>
<dbReference type="InterPro" id="IPR044304">
    <property type="entry name" value="NUBPL-like"/>
</dbReference>
<dbReference type="OrthoDB" id="85513at2157"/>
<dbReference type="GO" id="GO:0016226">
    <property type="term" value="P:iron-sulfur cluster assembly"/>
    <property type="evidence" value="ECO:0007669"/>
    <property type="project" value="InterPro"/>
</dbReference>